<keyword evidence="7" id="KW-0807">Transducer</keyword>
<dbReference type="GO" id="GO:0007186">
    <property type="term" value="P:G protein-coupled receptor signaling pathway"/>
    <property type="evidence" value="ECO:0000318"/>
    <property type="project" value="GO_Central"/>
</dbReference>
<accession>B3SBT5</accession>
<dbReference type="GO" id="GO:0004930">
    <property type="term" value="F:G protein-coupled receptor activity"/>
    <property type="evidence" value="ECO:0000318"/>
    <property type="project" value="GO_Central"/>
</dbReference>
<evidence type="ECO:0000256" key="5">
    <source>
        <dbReference type="ARBA" id="ARBA00023136"/>
    </source>
</evidence>
<dbReference type="GeneID" id="6758896"/>
<sequence>MAIFSNSTSNNIFSKNFDLVLCVLLISIISIIFNIVVCSLISNSARLRQPFHLLIANLALADILYGCSSILRCIMIIFTADYNYSLDIRQLLRKNVKILCGITNFIAAVAMSNSMMTLAAIGIERYRGIIHPLTGPIHRNKMNFIIIAIWFYALVCATIFIFVTDYDRRDLIDCSGLLSQTHLDTSLVLSAFFAVLNSLLPLLIIFICYTCIIIKLRNINIPIEDSRYKLHALKTIKKRNLSIISILLITTLSACGTIPYAFSYVWISFQKTLDPNFTHKLLSKFSMLFRVTTVMMFMPDPDYGHLIRYERLGNNYRNKISTLEFNDNELNT</sequence>
<evidence type="ECO:0000256" key="4">
    <source>
        <dbReference type="ARBA" id="ARBA00023040"/>
    </source>
</evidence>
<dbReference type="GO" id="GO:0005886">
    <property type="term" value="C:plasma membrane"/>
    <property type="evidence" value="ECO:0000318"/>
    <property type="project" value="GO_Central"/>
</dbReference>
<keyword evidence="2 8" id="KW-0812">Transmembrane</keyword>
<feature type="domain" description="G-protein coupled receptors family 1 profile" evidence="9">
    <location>
        <begin position="33"/>
        <end position="297"/>
    </location>
</feature>
<dbReference type="GO" id="GO:0032870">
    <property type="term" value="P:cellular response to hormone stimulus"/>
    <property type="evidence" value="ECO:0000318"/>
    <property type="project" value="GO_Central"/>
</dbReference>
<name>B3SBT5_TRIAD</name>
<dbReference type="HOGENOM" id="CLU_837657_0_0_1"/>
<comment type="subcellular location">
    <subcellularLocation>
        <location evidence="1">Membrane</location>
        <topology evidence="1">Multi-pass membrane protein</topology>
    </subcellularLocation>
</comment>
<dbReference type="Gene3D" id="1.20.1070.10">
    <property type="entry name" value="Rhodopsin 7-helix transmembrane proteins"/>
    <property type="match status" value="1"/>
</dbReference>
<dbReference type="OrthoDB" id="5952899at2759"/>
<dbReference type="RefSeq" id="XP_002117717.1">
    <property type="nucleotide sequence ID" value="XM_002117681.1"/>
</dbReference>
<keyword evidence="5 8" id="KW-0472">Membrane</keyword>
<gene>
    <name evidence="10" type="ORF">TRIADDRAFT_61729</name>
</gene>
<dbReference type="SUPFAM" id="SSF81321">
    <property type="entry name" value="Family A G protein-coupled receptor-like"/>
    <property type="match status" value="1"/>
</dbReference>
<feature type="transmembrane region" description="Helical" evidence="8">
    <location>
        <begin position="98"/>
        <end position="123"/>
    </location>
</feature>
<dbReference type="Proteomes" id="UP000009022">
    <property type="component" value="Unassembled WGS sequence"/>
</dbReference>
<dbReference type="Pfam" id="PF00001">
    <property type="entry name" value="7tm_1"/>
    <property type="match status" value="1"/>
</dbReference>
<dbReference type="eggNOG" id="KOG4219">
    <property type="taxonomic scope" value="Eukaryota"/>
</dbReference>
<dbReference type="AlphaFoldDB" id="B3SBT5"/>
<dbReference type="PhylomeDB" id="B3SBT5"/>
<dbReference type="PANTHER" id="PTHR45695:SF9">
    <property type="entry name" value="LEUCOKININ RECEPTOR"/>
    <property type="match status" value="1"/>
</dbReference>
<dbReference type="PROSITE" id="PS50262">
    <property type="entry name" value="G_PROTEIN_RECEP_F1_2"/>
    <property type="match status" value="1"/>
</dbReference>
<feature type="transmembrane region" description="Helical" evidence="8">
    <location>
        <begin position="53"/>
        <end position="78"/>
    </location>
</feature>
<feature type="transmembrane region" description="Helical" evidence="8">
    <location>
        <begin position="187"/>
        <end position="214"/>
    </location>
</feature>
<dbReference type="PANTHER" id="PTHR45695">
    <property type="entry name" value="LEUCOKININ RECEPTOR-RELATED"/>
    <property type="match status" value="1"/>
</dbReference>
<feature type="transmembrane region" description="Helical" evidence="8">
    <location>
        <begin position="144"/>
        <end position="163"/>
    </location>
</feature>
<dbReference type="EMBL" id="DS985266">
    <property type="protein sequence ID" value="EDV19847.1"/>
    <property type="molecule type" value="Genomic_DNA"/>
</dbReference>
<evidence type="ECO:0000256" key="6">
    <source>
        <dbReference type="ARBA" id="ARBA00023170"/>
    </source>
</evidence>
<dbReference type="InParanoid" id="B3SBT5"/>
<dbReference type="FunCoup" id="B3SBT5">
    <property type="interactions" value="99"/>
</dbReference>
<keyword evidence="3 8" id="KW-1133">Transmembrane helix</keyword>
<keyword evidence="4" id="KW-0297">G-protein coupled receptor</keyword>
<evidence type="ECO:0000256" key="1">
    <source>
        <dbReference type="ARBA" id="ARBA00004141"/>
    </source>
</evidence>
<dbReference type="CTD" id="6758896"/>
<evidence type="ECO:0000313" key="10">
    <source>
        <dbReference type="EMBL" id="EDV19847.1"/>
    </source>
</evidence>
<protein>
    <recommendedName>
        <fullName evidence="9">G-protein coupled receptors family 1 profile domain-containing protein</fullName>
    </recommendedName>
</protein>
<feature type="transmembrane region" description="Helical" evidence="8">
    <location>
        <begin position="17"/>
        <end position="41"/>
    </location>
</feature>
<dbReference type="STRING" id="10228.B3SBT5"/>
<organism evidence="10 11">
    <name type="scientific">Trichoplax adhaerens</name>
    <name type="common">Trichoplax reptans</name>
    <dbReference type="NCBI Taxonomy" id="10228"/>
    <lineage>
        <taxon>Eukaryota</taxon>
        <taxon>Metazoa</taxon>
        <taxon>Placozoa</taxon>
        <taxon>Uniplacotomia</taxon>
        <taxon>Trichoplacea</taxon>
        <taxon>Trichoplacidae</taxon>
        <taxon>Trichoplax</taxon>
    </lineage>
</organism>
<evidence type="ECO:0000259" key="9">
    <source>
        <dbReference type="PROSITE" id="PS50262"/>
    </source>
</evidence>
<dbReference type="InterPro" id="IPR017452">
    <property type="entry name" value="GPCR_Rhodpsn_7TM"/>
</dbReference>
<dbReference type="PRINTS" id="PR00237">
    <property type="entry name" value="GPCRRHODOPSN"/>
</dbReference>
<dbReference type="InterPro" id="IPR000276">
    <property type="entry name" value="GPCR_Rhodpsn"/>
</dbReference>
<evidence type="ECO:0000256" key="3">
    <source>
        <dbReference type="ARBA" id="ARBA00022989"/>
    </source>
</evidence>
<dbReference type="OMA" id="VCATIFI"/>
<evidence type="ECO:0000256" key="7">
    <source>
        <dbReference type="ARBA" id="ARBA00023224"/>
    </source>
</evidence>
<keyword evidence="11" id="KW-1185">Reference proteome</keyword>
<dbReference type="KEGG" id="tad:TRIADDRAFT_61729"/>
<dbReference type="CDD" id="cd00637">
    <property type="entry name" value="7tm_classA_rhodopsin-like"/>
    <property type="match status" value="1"/>
</dbReference>
<proteinExistence type="predicted"/>
<evidence type="ECO:0000313" key="11">
    <source>
        <dbReference type="Proteomes" id="UP000009022"/>
    </source>
</evidence>
<evidence type="ECO:0000256" key="2">
    <source>
        <dbReference type="ARBA" id="ARBA00022692"/>
    </source>
</evidence>
<feature type="transmembrane region" description="Helical" evidence="8">
    <location>
        <begin position="243"/>
        <end position="269"/>
    </location>
</feature>
<reference evidence="10 11" key="1">
    <citation type="journal article" date="2008" name="Nature">
        <title>The Trichoplax genome and the nature of placozoans.</title>
        <authorList>
            <person name="Srivastava M."/>
            <person name="Begovic E."/>
            <person name="Chapman J."/>
            <person name="Putnam N.H."/>
            <person name="Hellsten U."/>
            <person name="Kawashima T."/>
            <person name="Kuo A."/>
            <person name="Mitros T."/>
            <person name="Salamov A."/>
            <person name="Carpenter M.L."/>
            <person name="Signorovitch A.Y."/>
            <person name="Moreno M.A."/>
            <person name="Kamm K."/>
            <person name="Grimwood J."/>
            <person name="Schmutz J."/>
            <person name="Shapiro H."/>
            <person name="Grigoriev I.V."/>
            <person name="Buss L.W."/>
            <person name="Schierwater B."/>
            <person name="Dellaporta S.L."/>
            <person name="Rokhsar D.S."/>
        </authorList>
    </citation>
    <scope>NUCLEOTIDE SEQUENCE [LARGE SCALE GENOMIC DNA]</scope>
    <source>
        <strain evidence="10 11">Grell-BS-1999</strain>
    </source>
</reference>
<evidence type="ECO:0000256" key="8">
    <source>
        <dbReference type="SAM" id="Phobius"/>
    </source>
</evidence>
<keyword evidence="6" id="KW-0675">Receptor</keyword>